<dbReference type="AlphaFoldDB" id="A0AAU2VSW3"/>
<dbReference type="SUPFAM" id="SSF63411">
    <property type="entry name" value="LuxS/MPP-like metallohydrolase"/>
    <property type="match status" value="2"/>
</dbReference>
<protein>
    <submittedName>
        <fullName evidence="2">Insulinase family protein</fullName>
    </submittedName>
</protein>
<dbReference type="GO" id="GO:0046872">
    <property type="term" value="F:metal ion binding"/>
    <property type="evidence" value="ECO:0007669"/>
    <property type="project" value="InterPro"/>
</dbReference>
<evidence type="ECO:0000259" key="1">
    <source>
        <dbReference type="Pfam" id="PF05193"/>
    </source>
</evidence>
<feature type="domain" description="Peptidase M16 C-terminal" evidence="1">
    <location>
        <begin position="167"/>
        <end position="340"/>
    </location>
</feature>
<proteinExistence type="predicted"/>
<dbReference type="Gene3D" id="3.30.830.10">
    <property type="entry name" value="Metalloenzyme, LuxS/M16 peptidase-like"/>
    <property type="match status" value="2"/>
</dbReference>
<sequence>MTGTPVTQPRVLQARSAHGAAIHVAPLATTPLVRVHLALRVDLPTLHDLVHAEVFQANWLTTPKVTAFQRLGGAVQVARSQHWLSFAATAPSALTEQAVDAICSAAASAQTRDDDLRQATDRARRQARSVAVRPASITTELVTLAVLGHIPPALSTQLTGPEWDSTTAPAIASFASRYITGSPAHLVICGDVPPEQTLELACISLESVTAGTVPDPVPLLPGPVTGDGARQEHLRTGWSVTHLRYAYNGLHRSHPLFPATLVATAALGYFSGRINVRVRERLGLAYRTDASPGQYFDHDMVFVEADVAPGHADTADTEITSIVDAFADRGIEDDELDAVISFITGQYALALSSQAGLASAVLSYATSGIGIPQISGLPRAISRITASQVRDAAQLVYGVGPVAHVMVRPKPSVEG</sequence>
<name>A0AAU2VSW3_9ACTN</name>
<dbReference type="EMBL" id="CP108313">
    <property type="protein sequence ID" value="WTW69949.1"/>
    <property type="molecule type" value="Genomic_DNA"/>
</dbReference>
<dbReference type="Pfam" id="PF05193">
    <property type="entry name" value="Peptidase_M16_C"/>
    <property type="match status" value="1"/>
</dbReference>
<organism evidence="2">
    <name type="scientific">Streptomyces sp. NBC_00008</name>
    <dbReference type="NCBI Taxonomy" id="2903610"/>
    <lineage>
        <taxon>Bacteria</taxon>
        <taxon>Bacillati</taxon>
        <taxon>Actinomycetota</taxon>
        <taxon>Actinomycetes</taxon>
        <taxon>Kitasatosporales</taxon>
        <taxon>Streptomycetaceae</taxon>
        <taxon>Streptomyces</taxon>
    </lineage>
</organism>
<reference evidence="2" key="1">
    <citation type="submission" date="2022-10" db="EMBL/GenBank/DDBJ databases">
        <title>The complete genomes of actinobacterial strains from the NBC collection.</title>
        <authorList>
            <person name="Joergensen T.S."/>
            <person name="Alvarez Arevalo M."/>
            <person name="Sterndorff E.B."/>
            <person name="Faurdal D."/>
            <person name="Vuksanovic O."/>
            <person name="Mourched A.-S."/>
            <person name="Charusanti P."/>
            <person name="Shaw S."/>
            <person name="Blin K."/>
            <person name="Weber T."/>
        </authorList>
    </citation>
    <scope>NUCLEOTIDE SEQUENCE</scope>
    <source>
        <strain evidence="2">NBC_00008</strain>
    </source>
</reference>
<dbReference type="InterPro" id="IPR011249">
    <property type="entry name" value="Metalloenz_LuxS/M16"/>
</dbReference>
<accession>A0AAU2VSW3</accession>
<evidence type="ECO:0000313" key="2">
    <source>
        <dbReference type="EMBL" id="WTW69949.1"/>
    </source>
</evidence>
<dbReference type="InterPro" id="IPR007863">
    <property type="entry name" value="Peptidase_M16_C"/>
</dbReference>
<gene>
    <name evidence="2" type="ORF">OG398_17530</name>
</gene>